<evidence type="ECO:0000313" key="3">
    <source>
        <dbReference type="Proteomes" id="UP000039865"/>
    </source>
</evidence>
<name>A0A078AA26_STYLE</name>
<sequence length="94" mass="10834">MDQEFKLFLRKLTSSVIFGTYFGFAMSIYFRKRFVSCTALSIGTLMGYQYCETNKRFGMIGHIAADPQYKPPEKQGKYLTDEQILSKLTDLNGH</sequence>
<gene>
    <name evidence="2" type="primary">Contig13768.g14684</name>
    <name evidence="2" type="ORF">STYLEM_7384</name>
</gene>
<dbReference type="InParanoid" id="A0A078AA26"/>
<evidence type="ECO:0000256" key="1">
    <source>
        <dbReference type="SAM" id="Phobius"/>
    </source>
</evidence>
<keyword evidence="1" id="KW-0472">Membrane</keyword>
<organism evidence="2 3">
    <name type="scientific">Stylonychia lemnae</name>
    <name type="common">Ciliate</name>
    <dbReference type="NCBI Taxonomy" id="5949"/>
    <lineage>
        <taxon>Eukaryota</taxon>
        <taxon>Sar</taxon>
        <taxon>Alveolata</taxon>
        <taxon>Ciliophora</taxon>
        <taxon>Intramacronucleata</taxon>
        <taxon>Spirotrichea</taxon>
        <taxon>Stichotrichia</taxon>
        <taxon>Sporadotrichida</taxon>
        <taxon>Oxytrichidae</taxon>
        <taxon>Stylonychinae</taxon>
        <taxon>Stylonychia</taxon>
    </lineage>
</organism>
<dbReference type="AlphaFoldDB" id="A0A078AA26"/>
<protein>
    <submittedName>
        <fullName evidence="2">Uncharacterized protein</fullName>
    </submittedName>
</protein>
<keyword evidence="3" id="KW-1185">Reference proteome</keyword>
<accession>A0A078AA26</accession>
<evidence type="ECO:0000313" key="2">
    <source>
        <dbReference type="EMBL" id="CDW78407.1"/>
    </source>
</evidence>
<keyword evidence="1" id="KW-0812">Transmembrane</keyword>
<proteinExistence type="predicted"/>
<dbReference type="EMBL" id="CCKQ01007068">
    <property type="protein sequence ID" value="CDW78407.1"/>
    <property type="molecule type" value="Genomic_DNA"/>
</dbReference>
<keyword evidence="1" id="KW-1133">Transmembrane helix</keyword>
<feature type="transmembrane region" description="Helical" evidence="1">
    <location>
        <begin position="12"/>
        <end position="30"/>
    </location>
</feature>
<reference evidence="2 3" key="1">
    <citation type="submission" date="2014-06" db="EMBL/GenBank/DDBJ databases">
        <authorList>
            <person name="Swart Estienne"/>
        </authorList>
    </citation>
    <scope>NUCLEOTIDE SEQUENCE [LARGE SCALE GENOMIC DNA]</scope>
    <source>
        <strain evidence="2 3">130c</strain>
    </source>
</reference>
<dbReference type="Proteomes" id="UP000039865">
    <property type="component" value="Unassembled WGS sequence"/>
</dbReference>